<keyword evidence="5" id="KW-1185">Reference proteome</keyword>
<reference evidence="3 4" key="3">
    <citation type="journal article" date="2016" name="Stand. Genomic Sci.">
        <title>Complete genome sequence of 'Halanaeroarchaeum sulfurireducens' M27-SA2, a sulfur-reducing and acetate-oxidizing haloarchaeon from the deep-sea hypersaline anoxic lake Medee.</title>
        <authorList>
            <person name="Messina E."/>
            <person name="Sorokin D.Y."/>
            <person name="Kublanov I.V."/>
            <person name="Toshchakov S."/>
            <person name="Lopatina A."/>
            <person name="Arcadi E."/>
            <person name="Smedile F."/>
            <person name="La Spada G."/>
            <person name="La Cono V."/>
            <person name="Yakimov M.M."/>
        </authorList>
    </citation>
    <scope>NUCLEOTIDE SEQUENCE [LARGE SCALE GENOMIC DNA]</scope>
    <source>
        <strain evidence="3 4">M27-SA2</strain>
    </source>
</reference>
<dbReference type="Proteomes" id="UP000069906">
    <property type="component" value="Chromosome"/>
</dbReference>
<evidence type="ECO:0000313" key="2">
    <source>
        <dbReference type="EMBL" id="AKH98369.1"/>
    </source>
</evidence>
<sequence>MTDPASQQFLNQRAGAESMINEVYHKTGERTKYTGKIKVKNASVAKAIGTNLKRASRHLNSKDEGEKSRG</sequence>
<feature type="compositionally biased region" description="Basic and acidic residues" evidence="1">
    <location>
        <begin position="60"/>
        <end position="70"/>
    </location>
</feature>
<evidence type="ECO:0000313" key="3">
    <source>
        <dbReference type="EMBL" id="ALG82763.1"/>
    </source>
</evidence>
<name>A0A0F7PFQ2_9EURY</name>
<dbReference type="KEGG" id="hsu:HLASF_1898"/>
<evidence type="ECO:0000313" key="4">
    <source>
        <dbReference type="Proteomes" id="UP000060390"/>
    </source>
</evidence>
<reference evidence="2 5" key="1">
    <citation type="journal article" date="2015" name="ISME J.">
        <title>Elemental sulfur and acetate can support life of a novel strictly anaerobic haloarchaeon.</title>
        <authorList>
            <person name="Sorokin D.Y."/>
            <person name="Kublanov I.V."/>
            <person name="Gavrilov S.N."/>
            <person name="Rojo D."/>
            <person name="Roman P."/>
            <person name="Golyshin P.N."/>
            <person name="Slepak V.Z."/>
            <person name="Smedile F."/>
            <person name="Ferrer M."/>
            <person name="Messina E."/>
            <person name="La Cono V."/>
            <person name="Yakimov M.M."/>
        </authorList>
    </citation>
    <scope>NUCLEOTIDE SEQUENCE [LARGE SCALE GENOMIC DNA]</scope>
    <source>
        <strain evidence="2 5">HSR2</strain>
    </source>
</reference>
<protein>
    <recommendedName>
        <fullName evidence="6">Transposase</fullName>
    </recommendedName>
</protein>
<feature type="region of interest" description="Disordered" evidence="1">
    <location>
        <begin position="49"/>
        <end position="70"/>
    </location>
</feature>
<reference evidence="4" key="2">
    <citation type="submission" date="2015-05" db="EMBL/GenBank/DDBJ databases">
        <title>Complete genome sequence of Halanaeroarchaeum sulfurireducens type strain M27-SA2, a sulfate-reducer haloarchaeon from marine anoxic lake Medee.</title>
        <authorList>
            <person name="Messina E."/>
            <person name="Kublanov I.V."/>
            <person name="Toshchakov S."/>
            <person name="Arcadi E."/>
            <person name="La Spada G."/>
            <person name="La Cono V."/>
            <person name="Yakimov M.M."/>
        </authorList>
    </citation>
    <scope>NUCLEOTIDE SEQUENCE [LARGE SCALE GENOMIC DNA]</scope>
    <source>
        <strain evidence="4">M27-SA2</strain>
    </source>
</reference>
<dbReference type="Proteomes" id="UP000060390">
    <property type="component" value="Chromosome"/>
</dbReference>
<evidence type="ECO:0000256" key="1">
    <source>
        <dbReference type="SAM" id="MobiDB-lite"/>
    </source>
</evidence>
<gene>
    <name evidence="3" type="ORF">HLASA_1884</name>
    <name evidence="2" type="ORF">HLASF_1898</name>
</gene>
<dbReference type="EMBL" id="CP008874">
    <property type="protein sequence ID" value="AKH98369.1"/>
    <property type="molecule type" value="Genomic_DNA"/>
</dbReference>
<dbReference type="AlphaFoldDB" id="A0A0F7PFQ2"/>
<organism evidence="2 5">
    <name type="scientific">Halanaeroarchaeum sulfurireducens</name>
    <dbReference type="NCBI Taxonomy" id="1604004"/>
    <lineage>
        <taxon>Archaea</taxon>
        <taxon>Methanobacteriati</taxon>
        <taxon>Methanobacteriota</taxon>
        <taxon>Stenosarchaea group</taxon>
        <taxon>Halobacteria</taxon>
        <taxon>Halobacteriales</taxon>
        <taxon>Halobacteriaceae</taxon>
        <taxon>Halanaeroarchaeum</taxon>
    </lineage>
</organism>
<dbReference type="KEGG" id="hsf:HLASA_1884"/>
<proteinExistence type="predicted"/>
<accession>A0A0F7PFQ2</accession>
<evidence type="ECO:0008006" key="6">
    <source>
        <dbReference type="Google" id="ProtNLM"/>
    </source>
</evidence>
<dbReference type="HOGENOM" id="CLU_2748015_0_0_2"/>
<evidence type="ECO:0000313" key="5">
    <source>
        <dbReference type="Proteomes" id="UP000069906"/>
    </source>
</evidence>
<dbReference type="EMBL" id="CP011564">
    <property type="protein sequence ID" value="ALG82763.1"/>
    <property type="molecule type" value="Genomic_DNA"/>
</dbReference>